<gene>
    <name evidence="9" type="ORF">CAL12_23470</name>
</gene>
<evidence type="ECO:0000259" key="8">
    <source>
        <dbReference type="PROSITE" id="PS50928"/>
    </source>
</evidence>
<dbReference type="AlphaFoldDB" id="A0A1W6YR09"/>
<feature type="transmembrane region" description="Helical" evidence="7">
    <location>
        <begin position="141"/>
        <end position="167"/>
    </location>
</feature>
<dbReference type="InterPro" id="IPR025966">
    <property type="entry name" value="OppC_N"/>
</dbReference>
<keyword evidence="4 7" id="KW-0812">Transmembrane</keyword>
<dbReference type="InterPro" id="IPR000515">
    <property type="entry name" value="MetI-like"/>
</dbReference>
<feature type="domain" description="ABC transmembrane type-1" evidence="8">
    <location>
        <begin position="92"/>
        <end position="280"/>
    </location>
</feature>
<evidence type="ECO:0000313" key="10">
    <source>
        <dbReference type="Proteomes" id="UP000194151"/>
    </source>
</evidence>
<proteinExistence type="inferred from homology"/>
<keyword evidence="2 7" id="KW-0813">Transport</keyword>
<accession>A0A1W6YR09</accession>
<feature type="transmembrane region" description="Helical" evidence="7">
    <location>
        <begin position="209"/>
        <end position="237"/>
    </location>
</feature>
<dbReference type="InterPro" id="IPR035906">
    <property type="entry name" value="MetI-like_sf"/>
</dbReference>
<comment type="similarity">
    <text evidence="7">Belongs to the binding-protein-dependent transport system permease family.</text>
</comment>
<dbReference type="PANTHER" id="PTHR43386:SF1">
    <property type="entry name" value="D,D-DIPEPTIDE TRANSPORT SYSTEM PERMEASE PROTEIN DDPC-RELATED"/>
    <property type="match status" value="1"/>
</dbReference>
<dbReference type="EMBL" id="CP021108">
    <property type="protein sequence ID" value="ARP83487.1"/>
    <property type="molecule type" value="Genomic_DNA"/>
</dbReference>
<protein>
    <recommendedName>
        <fullName evidence="8">ABC transmembrane type-1 domain-containing protein</fullName>
    </recommendedName>
</protein>
<dbReference type="Pfam" id="PF12911">
    <property type="entry name" value="OppC_N"/>
    <property type="match status" value="1"/>
</dbReference>
<evidence type="ECO:0000256" key="1">
    <source>
        <dbReference type="ARBA" id="ARBA00004651"/>
    </source>
</evidence>
<dbReference type="STRING" id="1416806.CAL12_23470"/>
<reference evidence="9 10" key="1">
    <citation type="submission" date="2017-05" db="EMBL/GenBank/DDBJ databases">
        <title>Complete and WGS of Bordetella genogroups.</title>
        <authorList>
            <person name="Spilker T."/>
            <person name="LiPuma J."/>
        </authorList>
    </citation>
    <scope>NUCLEOTIDE SEQUENCE [LARGE SCALE GENOMIC DNA]</scope>
    <source>
        <strain evidence="9 10">AU19157</strain>
    </source>
</reference>
<dbReference type="Pfam" id="PF00528">
    <property type="entry name" value="BPD_transp_1"/>
    <property type="match status" value="1"/>
</dbReference>
<dbReference type="GO" id="GO:0005886">
    <property type="term" value="C:plasma membrane"/>
    <property type="evidence" value="ECO:0007669"/>
    <property type="project" value="UniProtKB-SubCell"/>
</dbReference>
<keyword evidence="5 7" id="KW-1133">Transmembrane helix</keyword>
<keyword evidence="10" id="KW-1185">Reference proteome</keyword>
<comment type="subcellular location">
    <subcellularLocation>
        <location evidence="1 7">Cell membrane</location>
        <topology evidence="1 7">Multi-pass membrane protein</topology>
    </subcellularLocation>
</comment>
<feature type="transmembrane region" description="Helical" evidence="7">
    <location>
        <begin position="31"/>
        <end position="53"/>
    </location>
</feature>
<keyword evidence="3" id="KW-1003">Cell membrane</keyword>
<feature type="transmembrane region" description="Helical" evidence="7">
    <location>
        <begin position="96"/>
        <end position="120"/>
    </location>
</feature>
<evidence type="ECO:0000256" key="6">
    <source>
        <dbReference type="ARBA" id="ARBA00023136"/>
    </source>
</evidence>
<evidence type="ECO:0000313" key="9">
    <source>
        <dbReference type="EMBL" id="ARP83487.1"/>
    </source>
</evidence>
<evidence type="ECO:0000256" key="4">
    <source>
        <dbReference type="ARBA" id="ARBA00022692"/>
    </source>
</evidence>
<dbReference type="GO" id="GO:0055085">
    <property type="term" value="P:transmembrane transport"/>
    <property type="evidence" value="ECO:0007669"/>
    <property type="project" value="InterPro"/>
</dbReference>
<evidence type="ECO:0000256" key="7">
    <source>
        <dbReference type="RuleBase" id="RU363032"/>
    </source>
</evidence>
<dbReference type="PANTHER" id="PTHR43386">
    <property type="entry name" value="OLIGOPEPTIDE TRANSPORT SYSTEM PERMEASE PROTEIN APPC"/>
    <property type="match status" value="1"/>
</dbReference>
<dbReference type="PROSITE" id="PS50928">
    <property type="entry name" value="ABC_TM1"/>
    <property type="match status" value="1"/>
</dbReference>
<dbReference type="Gene3D" id="1.10.3720.10">
    <property type="entry name" value="MetI-like"/>
    <property type="match status" value="1"/>
</dbReference>
<evidence type="ECO:0000256" key="2">
    <source>
        <dbReference type="ARBA" id="ARBA00022448"/>
    </source>
</evidence>
<dbReference type="OrthoDB" id="9783218at2"/>
<dbReference type="Proteomes" id="UP000194151">
    <property type="component" value="Chromosome"/>
</dbReference>
<sequence length="295" mass="31286">MPMSIHESAMNITAGKAARSRAWMQLRQDKAAWLGLAAMALLAFAAIAGPLLLGGGDTFEISMDLLAPPSWIHPMGTDDMGRSTFDQLIWGTRTSLMVGLASALSTTVIGIAVGALAGYFGGWFDMAVMRVAEVFQVMPKFVLAAVVVAMAGPGLGHVILVIAVLSWPQPARLVRGEVMRIKGLEYVQAAICLGESRLRILWREVLPNAVAPVLALGTLVIGQAILLEAGLSFFGLTTPETPSWGGMLNVGQRFFHQAWWLSVFPGTAIVATVLIFNILGDSVSAAFNPRGGSAL</sequence>
<name>A0A1W6YR09_9BORD</name>
<organism evidence="9 10">
    <name type="scientific">Bordetella genomosp. 8</name>
    <dbReference type="NCBI Taxonomy" id="1416806"/>
    <lineage>
        <taxon>Bacteria</taxon>
        <taxon>Pseudomonadati</taxon>
        <taxon>Pseudomonadota</taxon>
        <taxon>Betaproteobacteria</taxon>
        <taxon>Burkholderiales</taxon>
        <taxon>Alcaligenaceae</taxon>
        <taxon>Bordetella</taxon>
    </lineage>
</organism>
<dbReference type="KEGG" id="bgv:CAL12_23470"/>
<dbReference type="CDD" id="cd06261">
    <property type="entry name" value="TM_PBP2"/>
    <property type="match status" value="1"/>
</dbReference>
<dbReference type="SUPFAM" id="SSF161098">
    <property type="entry name" value="MetI-like"/>
    <property type="match status" value="1"/>
</dbReference>
<keyword evidence="6 7" id="KW-0472">Membrane</keyword>
<evidence type="ECO:0000256" key="3">
    <source>
        <dbReference type="ARBA" id="ARBA00022475"/>
    </source>
</evidence>
<feature type="transmembrane region" description="Helical" evidence="7">
    <location>
        <begin position="258"/>
        <end position="279"/>
    </location>
</feature>
<evidence type="ECO:0000256" key="5">
    <source>
        <dbReference type="ARBA" id="ARBA00022989"/>
    </source>
</evidence>
<dbReference type="InterPro" id="IPR050366">
    <property type="entry name" value="BP-dependent_transpt_permease"/>
</dbReference>